<sequence>MSQIDIHFNNSFVAWEEWNLTEVDRRYEKLGRYVASMPDSVISAGKFQFNHSKKVASKVHQLVGPTGETNELYVAGRGVAVLVVDSTHKNTHCAAVALIVAILSAGNSAILCCDDDTLSQLLVNEVNKEELLSNVVQCLPFNSYKGLLAQDIKNFAYVGSERVEKEINQLLAVRTGAITALISETDLERLPQSQDPKLVLRFITERTRTINITAVGGNATLLEMGSGTS</sequence>
<name>A0ABT4YVQ1_9VIBR</name>
<dbReference type="EMBL" id="JAQLOI010000003">
    <property type="protein sequence ID" value="MDB1125663.1"/>
    <property type="molecule type" value="Genomic_DNA"/>
</dbReference>
<protein>
    <submittedName>
        <fullName evidence="1">1-pyrroline-5-carboxylate dehydrogenase</fullName>
    </submittedName>
</protein>
<evidence type="ECO:0000313" key="2">
    <source>
        <dbReference type="Proteomes" id="UP001210678"/>
    </source>
</evidence>
<organism evidence="1 2">
    <name type="scientific">Vibrio algarum</name>
    <dbReference type="NCBI Taxonomy" id="3020714"/>
    <lineage>
        <taxon>Bacteria</taxon>
        <taxon>Pseudomonadati</taxon>
        <taxon>Pseudomonadota</taxon>
        <taxon>Gammaproteobacteria</taxon>
        <taxon>Vibrionales</taxon>
        <taxon>Vibrionaceae</taxon>
        <taxon>Vibrio</taxon>
    </lineage>
</organism>
<proteinExistence type="predicted"/>
<keyword evidence="2" id="KW-1185">Reference proteome</keyword>
<accession>A0ABT4YVQ1</accession>
<gene>
    <name evidence="1" type="ORF">PGX00_19170</name>
</gene>
<comment type="caution">
    <text evidence="1">The sequence shown here is derived from an EMBL/GenBank/DDBJ whole genome shotgun (WGS) entry which is preliminary data.</text>
</comment>
<dbReference type="Proteomes" id="UP001210678">
    <property type="component" value="Unassembled WGS sequence"/>
</dbReference>
<evidence type="ECO:0000313" key="1">
    <source>
        <dbReference type="EMBL" id="MDB1125663.1"/>
    </source>
</evidence>
<dbReference type="RefSeq" id="WP_272139566.1">
    <property type="nucleotide sequence ID" value="NZ_JAQLOI010000003.1"/>
</dbReference>
<reference evidence="1 2" key="1">
    <citation type="submission" date="2023-01" db="EMBL/GenBank/DDBJ databases">
        <title>Vibrio sp. KJ40-1 sp.nov, isolated from marine algae.</title>
        <authorList>
            <person name="Butt M."/>
            <person name="Kim J.M.J."/>
            <person name="Jeon C.O.C."/>
        </authorList>
    </citation>
    <scope>NUCLEOTIDE SEQUENCE [LARGE SCALE GENOMIC DNA]</scope>
    <source>
        <strain evidence="1 2">KJ40-1</strain>
    </source>
</reference>